<sequence length="212" mass="24073">MLFFFDYSFTCPCFLFSRWSLGVLCERRATIGITWYVDESNRLPPPTLTLQSPDHPPRRPFGSTGFRHRASLLMRAPFLDGTRFAMPAAAAACVPPHARSPSAIWLPTTLTPQLPAQWRLDVMTLNCTMLSHLTAQEQTDAGSLVDGKNDVLLHSSWLIAGFLYVRPGVQFPELLLAFFAEEQPCRGTPWESWLKIFSNFFFPKNFIKTLED</sequence>
<comment type="caution">
    <text evidence="1">The sequence shown here is derived from an EMBL/GenBank/DDBJ whole genome shotgun (WGS) entry which is preliminary data.</text>
</comment>
<evidence type="ECO:0000313" key="2">
    <source>
        <dbReference type="Proteomes" id="UP001141327"/>
    </source>
</evidence>
<evidence type="ECO:0000313" key="1">
    <source>
        <dbReference type="EMBL" id="KAJ4458409.1"/>
    </source>
</evidence>
<reference evidence="1" key="1">
    <citation type="journal article" date="2022" name="bioRxiv">
        <title>Genomics of Preaxostyla Flagellates Illuminates Evolutionary Transitions and the Path Towards Mitochondrial Loss.</title>
        <authorList>
            <person name="Novak L.V.F."/>
            <person name="Treitli S.C."/>
            <person name="Pyrih J."/>
            <person name="Halakuc P."/>
            <person name="Pipaliya S.V."/>
            <person name="Vacek V."/>
            <person name="Brzon O."/>
            <person name="Soukal P."/>
            <person name="Eme L."/>
            <person name="Dacks J.B."/>
            <person name="Karnkowska A."/>
            <person name="Elias M."/>
            <person name="Hampl V."/>
        </authorList>
    </citation>
    <scope>NUCLEOTIDE SEQUENCE</scope>
    <source>
        <strain evidence="1">RCP-MX</strain>
    </source>
</reference>
<keyword evidence="2" id="KW-1185">Reference proteome</keyword>
<dbReference type="Proteomes" id="UP001141327">
    <property type="component" value="Unassembled WGS sequence"/>
</dbReference>
<name>A0ABQ8UGM6_9EUKA</name>
<proteinExistence type="predicted"/>
<protein>
    <submittedName>
        <fullName evidence="1">Uncharacterized protein</fullName>
    </submittedName>
</protein>
<dbReference type="EMBL" id="JAPMOS010000029">
    <property type="protein sequence ID" value="KAJ4458409.1"/>
    <property type="molecule type" value="Genomic_DNA"/>
</dbReference>
<gene>
    <name evidence="1" type="ORF">PAPYR_5794</name>
</gene>
<accession>A0ABQ8UGM6</accession>
<organism evidence="1 2">
    <name type="scientific">Paratrimastix pyriformis</name>
    <dbReference type="NCBI Taxonomy" id="342808"/>
    <lineage>
        <taxon>Eukaryota</taxon>
        <taxon>Metamonada</taxon>
        <taxon>Preaxostyla</taxon>
        <taxon>Paratrimastigidae</taxon>
        <taxon>Paratrimastix</taxon>
    </lineage>
</organism>